<sequence>MVNYCKVRTFDRMTGTGFISPESGGELLPFQQIDVQRRPSERVCEGQRLIFEIELGVDGEKNAINLRLVQS</sequence>
<comment type="caution">
    <text evidence="1">The sequence shown here is derived from an EMBL/GenBank/DDBJ whole genome shotgun (WGS) entry which is preliminary data.</text>
</comment>
<dbReference type="Gene3D" id="2.40.50.140">
    <property type="entry name" value="Nucleic acid-binding proteins"/>
    <property type="match status" value="1"/>
</dbReference>
<dbReference type="SUPFAM" id="SSF50249">
    <property type="entry name" value="Nucleic acid-binding proteins"/>
    <property type="match status" value="1"/>
</dbReference>
<organism evidence="1 2">
    <name type="scientific">Altererythrobacter lutimaris</name>
    <dbReference type="NCBI Taxonomy" id="2743979"/>
    <lineage>
        <taxon>Bacteria</taxon>
        <taxon>Pseudomonadati</taxon>
        <taxon>Pseudomonadota</taxon>
        <taxon>Alphaproteobacteria</taxon>
        <taxon>Sphingomonadales</taxon>
        <taxon>Erythrobacteraceae</taxon>
        <taxon>Altererythrobacter</taxon>
    </lineage>
</organism>
<protein>
    <submittedName>
        <fullName evidence="1">Cold shock domain-containing protein</fullName>
    </submittedName>
</protein>
<dbReference type="RefSeq" id="WP_176273615.1">
    <property type="nucleotide sequence ID" value="NZ_JABWTA010000001.1"/>
</dbReference>
<reference evidence="1 2" key="1">
    <citation type="submission" date="2020-06" db="EMBL/GenBank/DDBJ databases">
        <title>Altererythrobacter lutimaris sp. nov., a marine bacterium isolated from a tidal flat.</title>
        <authorList>
            <person name="Kim D."/>
            <person name="Yoo Y."/>
            <person name="Kim J.-J."/>
        </authorList>
    </citation>
    <scope>NUCLEOTIDE SEQUENCE [LARGE SCALE GENOMIC DNA]</scope>
    <source>
        <strain evidence="1 2">JGD-16</strain>
    </source>
</reference>
<evidence type="ECO:0000313" key="1">
    <source>
        <dbReference type="EMBL" id="NVE95390.1"/>
    </source>
</evidence>
<dbReference type="InterPro" id="IPR012340">
    <property type="entry name" value="NA-bd_OB-fold"/>
</dbReference>
<evidence type="ECO:0000313" key="2">
    <source>
        <dbReference type="Proteomes" id="UP000546031"/>
    </source>
</evidence>
<dbReference type="EMBL" id="JABWTA010000001">
    <property type="protein sequence ID" value="NVE95390.1"/>
    <property type="molecule type" value="Genomic_DNA"/>
</dbReference>
<dbReference type="Proteomes" id="UP000546031">
    <property type="component" value="Unassembled WGS sequence"/>
</dbReference>
<dbReference type="AlphaFoldDB" id="A0A850HCV8"/>
<accession>A0A850HCV8</accession>
<keyword evidence="2" id="KW-1185">Reference proteome</keyword>
<name>A0A850HCV8_9SPHN</name>
<gene>
    <name evidence="1" type="ORF">HUO12_10810</name>
</gene>
<proteinExistence type="predicted"/>